<dbReference type="SMART" id="SM00487">
    <property type="entry name" value="DEXDc"/>
    <property type="match status" value="1"/>
</dbReference>
<dbReference type="STRING" id="136037.A0A067QLZ2"/>
<dbReference type="Gene3D" id="1.25.40.20">
    <property type="entry name" value="Ankyrin repeat-containing domain"/>
    <property type="match status" value="1"/>
</dbReference>
<evidence type="ECO:0000256" key="9">
    <source>
        <dbReference type="PROSITE-ProRule" id="PRU00023"/>
    </source>
</evidence>
<dbReference type="SMART" id="SM00847">
    <property type="entry name" value="HA2"/>
    <property type="match status" value="1"/>
</dbReference>
<dbReference type="FunFam" id="1.20.120.1080:FF:000008">
    <property type="entry name" value="probable ATP-dependent RNA helicase YTHDC2"/>
    <property type="match status" value="1"/>
</dbReference>
<evidence type="ECO:0000256" key="1">
    <source>
        <dbReference type="ARBA" id="ARBA00004123"/>
    </source>
</evidence>
<gene>
    <name evidence="15" type="ORF">L798_15547</name>
</gene>
<evidence type="ECO:0000313" key="16">
    <source>
        <dbReference type="Proteomes" id="UP000027135"/>
    </source>
</evidence>
<dbReference type="CDD" id="cd21134">
    <property type="entry name" value="YTH"/>
    <property type="match status" value="1"/>
</dbReference>
<dbReference type="InterPro" id="IPR027417">
    <property type="entry name" value="P-loop_NTPase"/>
</dbReference>
<dbReference type="GO" id="GO:0004386">
    <property type="term" value="F:helicase activity"/>
    <property type="evidence" value="ECO:0007669"/>
    <property type="project" value="UniProtKB-KW"/>
</dbReference>
<dbReference type="PROSITE" id="PS51061">
    <property type="entry name" value="R3H"/>
    <property type="match status" value="1"/>
</dbReference>
<keyword evidence="9" id="KW-0040">ANK repeat</keyword>
<dbReference type="PROSITE" id="PS50882">
    <property type="entry name" value="YTH"/>
    <property type="match status" value="1"/>
</dbReference>
<dbReference type="InterPro" id="IPR007275">
    <property type="entry name" value="YTH_domain"/>
</dbReference>
<evidence type="ECO:0000256" key="3">
    <source>
        <dbReference type="ARBA" id="ARBA00022741"/>
    </source>
</evidence>
<name>A0A067QLZ2_ZOONE</name>
<comment type="subcellular location">
    <subcellularLocation>
        <location evidence="1">Nucleus</location>
    </subcellularLocation>
</comment>
<dbReference type="FunFam" id="3.30.1370.50:FF:000002">
    <property type="entry name" value="Immunoglobulin mu DNA-binding protein 2"/>
    <property type="match status" value="1"/>
</dbReference>
<dbReference type="GO" id="GO:0003677">
    <property type="term" value="F:DNA binding"/>
    <property type="evidence" value="ECO:0007669"/>
    <property type="project" value="UniProtKB-ARBA"/>
</dbReference>
<dbReference type="PANTHER" id="PTHR18934">
    <property type="entry name" value="ATP-DEPENDENT RNA HELICASE"/>
    <property type="match status" value="1"/>
</dbReference>
<dbReference type="InterPro" id="IPR007502">
    <property type="entry name" value="Helicase-assoc_dom"/>
</dbReference>
<dbReference type="InterPro" id="IPR002110">
    <property type="entry name" value="Ankyrin_rpt"/>
</dbReference>
<dbReference type="Pfam" id="PF26026">
    <property type="entry name" value="RNA_hel_CTD"/>
    <property type="match status" value="1"/>
</dbReference>
<keyword evidence="7" id="KW-0694">RNA-binding</keyword>
<dbReference type="GO" id="GO:0005524">
    <property type="term" value="F:ATP binding"/>
    <property type="evidence" value="ECO:0007669"/>
    <property type="project" value="UniProtKB-KW"/>
</dbReference>
<dbReference type="eggNOG" id="KOG1902">
    <property type="taxonomic scope" value="Eukaryota"/>
</dbReference>
<dbReference type="Pfam" id="PF04146">
    <property type="entry name" value="YTH"/>
    <property type="match status" value="1"/>
</dbReference>
<dbReference type="InterPro" id="IPR014001">
    <property type="entry name" value="Helicase_ATP-bd"/>
</dbReference>
<reference evidence="15 16" key="1">
    <citation type="journal article" date="2014" name="Nat. Commun.">
        <title>Molecular traces of alternative social organization in a termite genome.</title>
        <authorList>
            <person name="Terrapon N."/>
            <person name="Li C."/>
            <person name="Robertson H.M."/>
            <person name="Ji L."/>
            <person name="Meng X."/>
            <person name="Booth W."/>
            <person name="Chen Z."/>
            <person name="Childers C.P."/>
            <person name="Glastad K.M."/>
            <person name="Gokhale K."/>
            <person name="Gowin J."/>
            <person name="Gronenberg W."/>
            <person name="Hermansen R.A."/>
            <person name="Hu H."/>
            <person name="Hunt B.G."/>
            <person name="Huylmans A.K."/>
            <person name="Khalil S.M."/>
            <person name="Mitchell R.D."/>
            <person name="Munoz-Torres M.C."/>
            <person name="Mustard J.A."/>
            <person name="Pan H."/>
            <person name="Reese J.T."/>
            <person name="Scharf M.E."/>
            <person name="Sun F."/>
            <person name="Vogel H."/>
            <person name="Xiao J."/>
            <person name="Yang W."/>
            <person name="Yang Z."/>
            <person name="Yang Z."/>
            <person name="Zhou J."/>
            <person name="Zhu J."/>
            <person name="Brent C.S."/>
            <person name="Elsik C.G."/>
            <person name="Goodisman M.A."/>
            <person name="Liberles D.A."/>
            <person name="Roe R.M."/>
            <person name="Vargo E.L."/>
            <person name="Vilcinskas A."/>
            <person name="Wang J."/>
            <person name="Bornberg-Bauer E."/>
            <person name="Korb J."/>
            <person name="Zhang G."/>
            <person name="Liebig J."/>
        </authorList>
    </citation>
    <scope>NUCLEOTIDE SEQUENCE [LARGE SCALE GENOMIC DNA]</scope>
    <source>
        <tissue evidence="15">Whole organism</tissue>
    </source>
</reference>
<dbReference type="Pfam" id="PF21010">
    <property type="entry name" value="HA2_C"/>
    <property type="match status" value="1"/>
</dbReference>
<proteinExistence type="inferred from homology"/>
<comment type="similarity">
    <text evidence="2">Belongs to the DEAD box helicase family. DEAH subfamily.</text>
</comment>
<feature type="repeat" description="ANK" evidence="9">
    <location>
        <begin position="471"/>
        <end position="503"/>
    </location>
</feature>
<dbReference type="SUPFAM" id="SSF52540">
    <property type="entry name" value="P-loop containing nucleoside triphosphate hydrolases"/>
    <property type="match status" value="2"/>
</dbReference>
<evidence type="ECO:0000256" key="2">
    <source>
        <dbReference type="ARBA" id="ARBA00008792"/>
    </source>
</evidence>
<dbReference type="Pfam" id="PF12796">
    <property type="entry name" value="Ank_2"/>
    <property type="match status" value="1"/>
</dbReference>
<dbReference type="InterPro" id="IPR011545">
    <property type="entry name" value="DEAD/DEAH_box_helicase_dom"/>
</dbReference>
<dbReference type="GO" id="GO:0005634">
    <property type="term" value="C:nucleus"/>
    <property type="evidence" value="ECO:0007669"/>
    <property type="project" value="UniProtKB-SubCell"/>
</dbReference>
<keyword evidence="3" id="KW-0547">Nucleotide-binding</keyword>
<evidence type="ECO:0000313" key="15">
    <source>
        <dbReference type="EMBL" id="KDR10374.1"/>
    </source>
</evidence>
<dbReference type="Pfam" id="PF00271">
    <property type="entry name" value="Helicase_C"/>
    <property type="match status" value="1"/>
</dbReference>
<dbReference type="Gene3D" id="3.30.1370.50">
    <property type="entry name" value="R3H-like domain"/>
    <property type="match status" value="1"/>
</dbReference>
<feature type="domain" description="Helicase C-terminal" evidence="14">
    <location>
        <begin position="571"/>
        <end position="746"/>
    </location>
</feature>
<dbReference type="InterPro" id="IPR036770">
    <property type="entry name" value="Ankyrin_rpt-contain_sf"/>
</dbReference>
<dbReference type="InterPro" id="IPR001650">
    <property type="entry name" value="Helicase_C-like"/>
</dbReference>
<dbReference type="InterPro" id="IPR036867">
    <property type="entry name" value="R3H_dom_sf"/>
</dbReference>
<dbReference type="PROSITE" id="PS51192">
    <property type="entry name" value="HELICASE_ATP_BIND_1"/>
    <property type="match status" value="1"/>
</dbReference>
<dbReference type="PROSITE" id="PS51194">
    <property type="entry name" value="HELICASE_CTER"/>
    <property type="match status" value="1"/>
</dbReference>
<evidence type="ECO:0000256" key="5">
    <source>
        <dbReference type="ARBA" id="ARBA00022806"/>
    </source>
</evidence>
<dbReference type="EMBL" id="KK853168">
    <property type="protein sequence ID" value="KDR10374.1"/>
    <property type="molecule type" value="Genomic_DNA"/>
</dbReference>
<dbReference type="Pfam" id="PF07717">
    <property type="entry name" value="OB_NTP_bind"/>
    <property type="match status" value="1"/>
</dbReference>
<dbReference type="Gene3D" id="3.10.590.10">
    <property type="entry name" value="ph1033 like domains"/>
    <property type="match status" value="1"/>
</dbReference>
<dbReference type="InterPro" id="IPR001374">
    <property type="entry name" value="R3H_dom"/>
</dbReference>
<dbReference type="Gene3D" id="1.20.120.1080">
    <property type="match status" value="1"/>
</dbReference>
<feature type="region of interest" description="Disordered" evidence="10">
    <location>
        <begin position="1187"/>
        <end position="1234"/>
    </location>
</feature>
<keyword evidence="8" id="KW-0539">Nucleus</keyword>
<dbReference type="FunFam" id="3.40.50.300:FF:000284">
    <property type="entry name" value="probable ATP-dependent RNA helicase YTHDC2"/>
    <property type="match status" value="1"/>
</dbReference>
<dbReference type="InParanoid" id="A0A067QLZ2"/>
<dbReference type="SUPFAM" id="SSF82708">
    <property type="entry name" value="R3H domain"/>
    <property type="match status" value="1"/>
</dbReference>
<feature type="domain" description="R3H" evidence="12">
    <location>
        <begin position="17"/>
        <end position="81"/>
    </location>
</feature>
<dbReference type="InterPro" id="IPR011709">
    <property type="entry name" value="DEAD-box_helicase_OB_fold"/>
</dbReference>
<dbReference type="Pfam" id="PF01424">
    <property type="entry name" value="R3H"/>
    <property type="match status" value="1"/>
</dbReference>
<feature type="compositionally biased region" description="Basic and acidic residues" evidence="10">
    <location>
        <begin position="1187"/>
        <end position="1200"/>
    </location>
</feature>
<protein>
    <submittedName>
        <fullName evidence="15">Putative ATP-dependent RNA helicase YTHDC2</fullName>
    </submittedName>
</protein>
<keyword evidence="16" id="KW-1185">Reference proteome</keyword>
<keyword evidence="6" id="KW-0067">ATP-binding</keyword>
<evidence type="ECO:0000256" key="7">
    <source>
        <dbReference type="ARBA" id="ARBA00022884"/>
    </source>
</evidence>
<dbReference type="CDD" id="cd18791">
    <property type="entry name" value="SF2_C_RHA"/>
    <property type="match status" value="1"/>
</dbReference>
<dbReference type="Pfam" id="PF04408">
    <property type="entry name" value="WHD_HA2"/>
    <property type="match status" value="1"/>
</dbReference>
<dbReference type="SUPFAM" id="SSF48403">
    <property type="entry name" value="Ankyrin repeat"/>
    <property type="match status" value="1"/>
</dbReference>
<dbReference type="OMA" id="EWIKRAN"/>
<feature type="compositionally biased region" description="Polar residues" evidence="10">
    <location>
        <begin position="1201"/>
        <end position="1234"/>
    </location>
</feature>
<dbReference type="SMART" id="SM00393">
    <property type="entry name" value="R3H"/>
    <property type="match status" value="1"/>
</dbReference>
<evidence type="ECO:0000259" key="12">
    <source>
        <dbReference type="PROSITE" id="PS51061"/>
    </source>
</evidence>
<keyword evidence="4" id="KW-0378">Hydrolase</keyword>
<dbReference type="eggNOG" id="KOG0923">
    <property type="taxonomic scope" value="Eukaryota"/>
</dbReference>
<dbReference type="SMART" id="SM00490">
    <property type="entry name" value="HELICc"/>
    <property type="match status" value="1"/>
</dbReference>
<evidence type="ECO:0000256" key="8">
    <source>
        <dbReference type="ARBA" id="ARBA00023242"/>
    </source>
</evidence>
<dbReference type="PROSITE" id="PS50088">
    <property type="entry name" value="ANK_REPEAT"/>
    <property type="match status" value="1"/>
</dbReference>
<dbReference type="GO" id="GO:0003723">
    <property type="term" value="F:RNA binding"/>
    <property type="evidence" value="ECO:0007669"/>
    <property type="project" value="UniProtKB-KW"/>
</dbReference>
<dbReference type="OrthoDB" id="6103986at2759"/>
<sequence>MSKKKYNHNKPVAEIGEEVRIAVNLSLKKFLRTEENKEFEFPSSLTSDERAYIHQLARDLGLRSKSRGKGASRYLTVYKREGSSIVQADAVFQLVRSSRQHVYTLLHKFPLTNKERQELLPLTERDRILNPEGKDMNKSVGRLNIGVPQIPYAVISQELLPFRQALPIWPMRDDIINIINSNQVVVISGDTGSGKTTQVPQFILEYCASAGKACRIICTQPRRISAVSVSERVAAERDEKIGQSVGYQIRLESRVSPKTVLSYCTDGVLLRTLMGGDSSLATVTHIVVDEVHERNCFSDFLLIALRDSLSKFRSLRLILMSATVDTDVFTKYFNNCPVIAVPGRQFDIQEYFLEDILKRTKYMSKGMQRLKAEAERKKEQQAKLEVWTKSVTDGVQKEHVHRTERRAIPAPIYGQQNEPLPEKTELEEWLVEEMDRCISEAWLSGSEDAFTQLMHLILSENVSVDYQHSQTSVTPLMVTAGRGYVNTAEQLLNLGASLNVRASNDWTALNWARIMKQNDVVELIEAYMNTELNNCPDLLLANEDPELGEEEKELLDIYHHSFNDESIDMGLLMTLLFDIHTSQDKGAILVFLPGYEDIVILKERITAEEKRLSETCKYALYILHSNMQTGDQKRVFCPAPPGVRKIILSTNIAETSITIDDVVFVIDSGKIKEKSFDAISGVCMLRPVWISQACAQQRRGRANRTHPGICYHMFSSIRYKAMQKYHTPEILRIPLQELCLHTKLLAPANTPIADFLARAIEPPSLLVTRNAVQLLKTIDALDSWEDLTELGHHLVDLPIEPRLGKMLLYSVVLKCLDPVLTIVCCLAYRDPFILPAQPSQKRASCLSRKKFAGGTYSDHMSLLRAFQTWQHARGNGWERVFCEKHFISAETMEIIVGMRTQLLGQLRASGFVRARGGGDIRDLNNNSENWAVVKAALCAGMYPNLIRVDREHMQLRTQKEFRVTFHPSSTLRQCPKSPSTSVAASHTATVEALPSDWLVYEEMSHSGQFCHVRCCTLVTPITVAIFAGPARMPLDAVSEAELFRGDGAVETESDSEVEERPNGQNTTLKIDEWVVFRVDAEAAHLALQLRQKWHSLFLRRMRAPARPWSQVDEAVVRTIINLLTAEEQTVGLQQPSGIGQRPRQVAIDCYPSGLRRATEEGETHVENVFLGNTENRNIFKQQRKFEYSPKVTTDHGERSDSGSVKSFGSGNLSETPSPTPSHGSAGDSTALATSPTAGVGPVFSRYFVIKAGSLKTIETSLSRGAWAFTSNTERKMTRVFKEGKRVILMFSVQGSGHFQGYARLSGDKSDSKIDTADQCFELSGPNLNPPLPVEWIKRANIPFQATRHLLNPYNENRRVQTSRDGQEIEPTIGEALCSLWDKVPPFVPKSTLFSALKTSQDMPEITASSRNVGYRGRPIRGYSYMGYGTSYQHYNINYGQRGQHPK</sequence>
<feature type="domain" description="Helicase ATP-binding" evidence="13">
    <location>
        <begin position="176"/>
        <end position="342"/>
    </location>
</feature>
<dbReference type="Pfam" id="PF00270">
    <property type="entry name" value="DEAD"/>
    <property type="match status" value="1"/>
</dbReference>
<dbReference type="PANTHER" id="PTHR18934:SF213">
    <property type="entry name" value="3'-5' RNA HELICASE YTHDC2"/>
    <property type="match status" value="1"/>
</dbReference>
<dbReference type="eggNOG" id="KOG0920">
    <property type="taxonomic scope" value="Eukaryota"/>
</dbReference>
<dbReference type="Proteomes" id="UP000027135">
    <property type="component" value="Unassembled WGS sequence"/>
</dbReference>
<evidence type="ECO:0000256" key="4">
    <source>
        <dbReference type="ARBA" id="ARBA00022801"/>
    </source>
</evidence>
<organism evidence="15 16">
    <name type="scientific">Zootermopsis nevadensis</name>
    <name type="common">Dampwood termite</name>
    <dbReference type="NCBI Taxonomy" id="136037"/>
    <lineage>
        <taxon>Eukaryota</taxon>
        <taxon>Metazoa</taxon>
        <taxon>Ecdysozoa</taxon>
        <taxon>Arthropoda</taxon>
        <taxon>Hexapoda</taxon>
        <taxon>Insecta</taxon>
        <taxon>Pterygota</taxon>
        <taxon>Neoptera</taxon>
        <taxon>Polyneoptera</taxon>
        <taxon>Dictyoptera</taxon>
        <taxon>Blattodea</taxon>
        <taxon>Blattoidea</taxon>
        <taxon>Termitoidae</taxon>
        <taxon>Termopsidae</taxon>
        <taxon>Zootermopsis</taxon>
    </lineage>
</organism>
<feature type="domain" description="YTH" evidence="11">
    <location>
        <begin position="1244"/>
        <end position="1380"/>
    </location>
</feature>
<dbReference type="Gene3D" id="3.40.50.300">
    <property type="entry name" value="P-loop containing nucleotide triphosphate hydrolases"/>
    <property type="match status" value="2"/>
</dbReference>
<evidence type="ECO:0000259" key="13">
    <source>
        <dbReference type="PROSITE" id="PS51192"/>
    </source>
</evidence>
<dbReference type="InterPro" id="IPR048333">
    <property type="entry name" value="HA2_WH"/>
</dbReference>
<evidence type="ECO:0000259" key="14">
    <source>
        <dbReference type="PROSITE" id="PS51194"/>
    </source>
</evidence>
<evidence type="ECO:0000256" key="10">
    <source>
        <dbReference type="SAM" id="MobiDB-lite"/>
    </source>
</evidence>
<keyword evidence="5 15" id="KW-0347">Helicase</keyword>
<accession>A0A067QLZ2</accession>
<dbReference type="InterPro" id="IPR059023">
    <property type="entry name" value="RNA_hel_CTD"/>
</dbReference>
<dbReference type="GO" id="GO:0016787">
    <property type="term" value="F:hydrolase activity"/>
    <property type="evidence" value="ECO:0007669"/>
    <property type="project" value="UniProtKB-KW"/>
</dbReference>
<evidence type="ECO:0000259" key="11">
    <source>
        <dbReference type="PROSITE" id="PS50882"/>
    </source>
</evidence>
<evidence type="ECO:0000256" key="6">
    <source>
        <dbReference type="ARBA" id="ARBA00022840"/>
    </source>
</evidence>